<evidence type="ECO:0000313" key="5">
    <source>
        <dbReference type="Proteomes" id="UP000256572"/>
    </source>
</evidence>
<feature type="transmembrane region" description="Helical" evidence="2">
    <location>
        <begin position="44"/>
        <end position="67"/>
    </location>
</feature>
<dbReference type="Proteomes" id="UP000256572">
    <property type="component" value="Chromosome"/>
</dbReference>
<proteinExistence type="predicted"/>
<keyword evidence="2" id="KW-1133">Transmembrane helix</keyword>
<feature type="compositionally biased region" description="Polar residues" evidence="1">
    <location>
        <begin position="115"/>
        <end position="126"/>
    </location>
</feature>
<evidence type="ECO:0000313" key="4">
    <source>
        <dbReference type="EMBL" id="AXM99631.1"/>
    </source>
</evidence>
<keyword evidence="2" id="KW-0812">Transmembrane</keyword>
<dbReference type="EMBL" id="CP023189">
    <property type="protein sequence ID" value="AXM99631.1"/>
    <property type="molecule type" value="Genomic_DNA"/>
</dbReference>
<sequence length="363" mass="42249">MSIKVSKLEYFLENILEIYGDKICGNCIENYGTFFIFYSVMERLVLRFLLAIVAIYILFKISIIIFYFILAHWIIFLVLAVLAAIVIESASRDTEKVSNQKQDTSKEKPSEEDSSYTFKSSTHQSPTSKYEFRSSIAQSTVFHGRASTPEIIDIDDEQSFQEEPSAPEKSYAERKGFAGECIVNKYIKDIRKNRGILKNIYIEYNSPTGKKVTQIDHIVKVPWGIFVIETKYYSGYISHDPKDDYNWVRQPDDPESDQRYKFYSPLRQNQMHVDAVRLTTGLEEKNIFSLVVLAGKTRCDSYIENRIVRPSRLKEYLGNDCRPPLSDVPYIDYKEVEDAWSILLGFLKKQSELQEKHKKQLNY</sequence>
<feature type="domain" description="NERD" evidence="3">
    <location>
        <begin position="175"/>
        <end position="299"/>
    </location>
</feature>
<keyword evidence="2" id="KW-0472">Membrane</keyword>
<organism evidence="4 5">
    <name type="scientific">Acetobacter pomorum</name>
    <dbReference type="NCBI Taxonomy" id="65959"/>
    <lineage>
        <taxon>Bacteria</taxon>
        <taxon>Pseudomonadati</taxon>
        <taxon>Pseudomonadota</taxon>
        <taxon>Alphaproteobacteria</taxon>
        <taxon>Acetobacterales</taxon>
        <taxon>Acetobacteraceae</taxon>
        <taxon>Acetobacter</taxon>
    </lineage>
</organism>
<gene>
    <name evidence="4" type="ORF">CJF59_02920</name>
</gene>
<evidence type="ECO:0000256" key="2">
    <source>
        <dbReference type="SAM" id="Phobius"/>
    </source>
</evidence>
<reference evidence="4 5" key="1">
    <citation type="submission" date="2017-09" db="EMBL/GenBank/DDBJ databases">
        <authorList>
            <person name="Kim K.H."/>
            <person name="Chun B.H."/>
            <person name="Han G.S."/>
            <person name="Hyun S.G."/>
            <person name="Jeon C.O."/>
        </authorList>
    </citation>
    <scope>NUCLEOTIDE SEQUENCE [LARGE SCALE GENOMIC DNA]</scope>
    <source>
        <strain evidence="4 5">SH</strain>
    </source>
</reference>
<evidence type="ECO:0000259" key="3">
    <source>
        <dbReference type="PROSITE" id="PS50965"/>
    </source>
</evidence>
<name>A0AAN1U8A1_9PROT</name>
<dbReference type="InterPro" id="IPR011528">
    <property type="entry name" value="NERD"/>
</dbReference>
<dbReference type="AlphaFoldDB" id="A0AAN1U8A1"/>
<feature type="compositionally biased region" description="Basic and acidic residues" evidence="1">
    <location>
        <begin position="96"/>
        <end position="111"/>
    </location>
</feature>
<dbReference type="Pfam" id="PF08378">
    <property type="entry name" value="NERD"/>
    <property type="match status" value="1"/>
</dbReference>
<dbReference type="RefSeq" id="WP_089179520.1">
    <property type="nucleotide sequence ID" value="NZ_CP023189.1"/>
</dbReference>
<feature type="region of interest" description="Disordered" evidence="1">
    <location>
        <begin position="96"/>
        <end position="126"/>
    </location>
</feature>
<reference evidence="4 5" key="2">
    <citation type="submission" date="2018-08" db="EMBL/GenBank/DDBJ databases">
        <title>Acetobacter oryzifermentans sp. nov., isolated from Korea traditional vinegar and reclassification of Acetobacter pasteurianus subsp. ascendens (Henneberg 1898) as Acetobacter ascendens comb. nov.</title>
        <authorList>
            <person name="Cho G.Y."/>
            <person name="Lee S.H."/>
        </authorList>
    </citation>
    <scope>NUCLEOTIDE SEQUENCE [LARGE SCALE GENOMIC DNA]</scope>
    <source>
        <strain evidence="4 5">SH</strain>
    </source>
</reference>
<protein>
    <submittedName>
        <fullName evidence="4">DNA topoisomerase</fullName>
    </submittedName>
</protein>
<accession>A0AAN1U8A1</accession>
<dbReference type="PROSITE" id="PS50965">
    <property type="entry name" value="NERD"/>
    <property type="match status" value="1"/>
</dbReference>
<feature type="transmembrane region" description="Helical" evidence="2">
    <location>
        <begin position="73"/>
        <end position="91"/>
    </location>
</feature>
<evidence type="ECO:0000256" key="1">
    <source>
        <dbReference type="SAM" id="MobiDB-lite"/>
    </source>
</evidence>